<accession>A0A914Z5A8</accession>
<dbReference type="Proteomes" id="UP000887577">
    <property type="component" value="Unplaced"/>
</dbReference>
<evidence type="ECO:0000256" key="2">
    <source>
        <dbReference type="SAM" id="Phobius"/>
    </source>
</evidence>
<name>A0A914Z5A8_9BILA</name>
<evidence type="ECO:0000259" key="3">
    <source>
        <dbReference type="Pfam" id="PF20517"/>
    </source>
</evidence>
<keyword evidence="2" id="KW-0812">Transmembrane</keyword>
<evidence type="ECO:0000313" key="5">
    <source>
        <dbReference type="WBParaSite" id="PSU_v2.g7530.t1"/>
    </source>
</evidence>
<reference evidence="5" key="1">
    <citation type="submission" date="2022-11" db="UniProtKB">
        <authorList>
            <consortium name="WormBaseParasite"/>
        </authorList>
    </citation>
    <scope>IDENTIFICATION</scope>
</reference>
<dbReference type="Pfam" id="PF20517">
    <property type="entry name" value="TMEM127"/>
    <property type="match status" value="1"/>
</dbReference>
<keyword evidence="2" id="KW-0472">Membrane</keyword>
<feature type="transmembrane region" description="Helical" evidence="2">
    <location>
        <begin position="16"/>
        <end position="36"/>
    </location>
</feature>
<evidence type="ECO:0000313" key="4">
    <source>
        <dbReference type="Proteomes" id="UP000887577"/>
    </source>
</evidence>
<keyword evidence="4" id="KW-1185">Reference proteome</keyword>
<evidence type="ECO:0000256" key="1">
    <source>
        <dbReference type="SAM" id="MobiDB-lite"/>
    </source>
</evidence>
<dbReference type="WBParaSite" id="PSU_v2.g7530.t1">
    <property type="protein sequence ID" value="PSU_v2.g7530.t1"/>
    <property type="gene ID" value="PSU_v2.g7530"/>
</dbReference>
<feature type="domain" description="Transmembrane protein 127 transmembrane region" evidence="3">
    <location>
        <begin position="116"/>
        <end position="210"/>
    </location>
</feature>
<feature type="transmembrane region" description="Helical" evidence="2">
    <location>
        <begin position="201"/>
        <end position="219"/>
    </location>
</feature>
<feature type="transmembrane region" description="Helical" evidence="2">
    <location>
        <begin position="162"/>
        <end position="181"/>
    </location>
</feature>
<sequence length="307" mass="35544">MNLKIFQLFERNRDEVSYMATIFNMLVTIVTVLALVTDSWMTLEAKYITIKRNSTFSYSQPYETLTFDTWPLSKGHACNKIGTRQFWYPARFGRFMDQYGHAHITFHYNDIVMIDCITPNIANLFYVIISLSFIGMITSFSAGLLTLFAPSFGFLVWMRRNVVLELFNLLLISLALMAAIISHYEVTSMHQNAIVNVGTGMYLITSAALLMFSSIGCSIRHHSAVRKIRRIENKRFICSRALRSWQEYNQRSEDMRPIIRDPYYDDERIIAFAQQCQQQQSSTLPSQEHPHSYDNPSMVSDEGIIPF</sequence>
<dbReference type="InterPro" id="IPR046795">
    <property type="entry name" value="TMEM127_TM"/>
</dbReference>
<keyword evidence="2" id="KW-1133">Transmembrane helix</keyword>
<organism evidence="4 5">
    <name type="scientific">Panagrolaimus superbus</name>
    <dbReference type="NCBI Taxonomy" id="310955"/>
    <lineage>
        <taxon>Eukaryota</taxon>
        <taxon>Metazoa</taxon>
        <taxon>Ecdysozoa</taxon>
        <taxon>Nematoda</taxon>
        <taxon>Chromadorea</taxon>
        <taxon>Rhabditida</taxon>
        <taxon>Tylenchina</taxon>
        <taxon>Panagrolaimomorpha</taxon>
        <taxon>Panagrolaimoidea</taxon>
        <taxon>Panagrolaimidae</taxon>
        <taxon>Panagrolaimus</taxon>
    </lineage>
</organism>
<protein>
    <submittedName>
        <fullName evidence="5">Transmembrane protein 127 transmembrane region domain-containing protein</fullName>
    </submittedName>
</protein>
<feature type="transmembrane region" description="Helical" evidence="2">
    <location>
        <begin position="124"/>
        <end position="150"/>
    </location>
</feature>
<proteinExistence type="predicted"/>
<feature type="region of interest" description="Disordered" evidence="1">
    <location>
        <begin position="280"/>
        <end position="307"/>
    </location>
</feature>
<dbReference type="AlphaFoldDB" id="A0A914Z5A8"/>